<dbReference type="GO" id="GO:0005886">
    <property type="term" value="C:plasma membrane"/>
    <property type="evidence" value="ECO:0007669"/>
    <property type="project" value="TreeGrafter"/>
</dbReference>
<dbReference type="PIRSF" id="PIRSF019466">
    <property type="entry name" value="EutH"/>
    <property type="match status" value="1"/>
</dbReference>
<protein>
    <submittedName>
        <fullName evidence="2">Ethanolamine utilization protein EutH</fullName>
    </submittedName>
</protein>
<reference evidence="2 3" key="1">
    <citation type="submission" date="2012-10" db="EMBL/GenBank/DDBJ databases">
        <title>The draft sequence of the Mycobacterium pheli genome.</title>
        <authorList>
            <person name="Pettersson B.M.F."/>
            <person name="Das S."/>
            <person name="Dasgupta S."/>
            <person name="Bhattacharya A."/>
            <person name="Kirsebom L.A."/>
        </authorList>
    </citation>
    <scope>NUCLEOTIDE SEQUENCE [LARGE SCALE GENOMIC DNA]</scope>
    <source>
        <strain evidence="2 3">CCUG 21000</strain>
    </source>
</reference>
<feature type="transmembrane region" description="Helical" evidence="1">
    <location>
        <begin position="230"/>
        <end position="251"/>
    </location>
</feature>
<dbReference type="GO" id="GO:0034228">
    <property type="term" value="F:ethanolamine transmembrane transporter activity"/>
    <property type="evidence" value="ECO:0007669"/>
    <property type="project" value="InterPro"/>
</dbReference>
<keyword evidence="1" id="KW-0812">Transmembrane</keyword>
<feature type="transmembrane region" description="Helical" evidence="1">
    <location>
        <begin position="39"/>
        <end position="63"/>
    </location>
</feature>
<dbReference type="PANTHER" id="PTHR40089">
    <property type="entry name" value="ETHANOLAMINE UTILIZATION PROTEIN EUTH"/>
    <property type="match status" value="1"/>
</dbReference>
<proteinExistence type="predicted"/>
<evidence type="ECO:0000313" key="2">
    <source>
        <dbReference type="EMBL" id="KAB7756103.1"/>
    </source>
</evidence>
<keyword evidence="3" id="KW-1185">Reference proteome</keyword>
<evidence type="ECO:0000256" key="1">
    <source>
        <dbReference type="SAM" id="Phobius"/>
    </source>
</evidence>
<dbReference type="PANTHER" id="PTHR40089:SF1">
    <property type="entry name" value="ETHANOLAMINE PERMEASE EUTH-RELATED"/>
    <property type="match status" value="1"/>
</dbReference>
<dbReference type="InterPro" id="IPR007441">
    <property type="entry name" value="EutH"/>
</dbReference>
<keyword evidence="1" id="KW-0472">Membrane</keyword>
<feature type="transmembrane region" description="Helical" evidence="1">
    <location>
        <begin position="271"/>
        <end position="289"/>
    </location>
</feature>
<dbReference type="EMBL" id="ANBP01000014">
    <property type="protein sequence ID" value="KAB7756103.1"/>
    <property type="molecule type" value="Genomic_DNA"/>
</dbReference>
<feature type="transmembrane region" description="Helical" evidence="1">
    <location>
        <begin position="190"/>
        <end position="210"/>
    </location>
</feature>
<feature type="transmembrane region" description="Helical" evidence="1">
    <location>
        <begin position="337"/>
        <end position="358"/>
    </location>
</feature>
<organism evidence="2 3">
    <name type="scientific">Mycolicibacterium phlei DSM 43239 = CCUG 21000</name>
    <dbReference type="NCBI Taxonomy" id="1226750"/>
    <lineage>
        <taxon>Bacteria</taxon>
        <taxon>Bacillati</taxon>
        <taxon>Actinomycetota</taxon>
        <taxon>Actinomycetes</taxon>
        <taxon>Mycobacteriales</taxon>
        <taxon>Mycobacteriaceae</taxon>
        <taxon>Mycolicibacterium</taxon>
    </lineage>
</organism>
<gene>
    <name evidence="2" type="ORF">MPHL21000_12660</name>
</gene>
<dbReference type="AlphaFoldDB" id="A0A5N5V2I3"/>
<dbReference type="RefSeq" id="WP_003886754.1">
    <property type="nucleotide sequence ID" value="NZ_ANBO01000011.1"/>
</dbReference>
<dbReference type="GeneID" id="74304552"/>
<keyword evidence="1" id="KW-1133">Transmembrane helix</keyword>
<feature type="transmembrane region" description="Helical" evidence="1">
    <location>
        <begin position="105"/>
        <end position="131"/>
    </location>
</feature>
<feature type="transmembrane region" description="Helical" evidence="1">
    <location>
        <begin position="6"/>
        <end position="27"/>
    </location>
</feature>
<accession>A0A5N5V2I3</accession>
<feature type="transmembrane region" description="Helical" evidence="1">
    <location>
        <begin position="138"/>
        <end position="163"/>
    </location>
</feature>
<sequence length="414" mass="43873">MAMLGNIAIYLMMTFVIIGAVSLAFRGDRGIGHEFKEGLYALGPLFIPVAGIMASLPYLAWFVENVLGKLYEPFGADAAMAATTLIASDMGAYQLANVTADSTGAWITASVNGFLVGATISFIIPVGLAMLDVRDHKYFALGIMSGILTVPLGVLVTMAILILNHGTVRGEVATDGPSTVGFDGYTLLDVFINLLPVIIVTVAIAAGLYFATRAMITGFIWFGRFLNTGIYLVLALAIVEHVTGLFSQWFGWWNFDPIIADADDQMRALEVVGNVAIVLAGAFPLVYAIRTYLDKPLTVVGARMGISAEGTAGLLAATTNMLAAYHLIRHMPAKDKVLVVAFGTTCSALIGDHLAFTANFQPNMIAPLMIGKIAAGVTAMLLALWIAVPTAQRLEREQAALEAAGEGEATPQHA</sequence>
<dbReference type="Pfam" id="PF04346">
    <property type="entry name" value="EutH"/>
    <property type="match status" value="1"/>
</dbReference>
<feature type="transmembrane region" description="Helical" evidence="1">
    <location>
        <begin position="364"/>
        <end position="388"/>
    </location>
</feature>
<name>A0A5N5V2I3_MYCPH</name>
<evidence type="ECO:0000313" key="3">
    <source>
        <dbReference type="Proteomes" id="UP000325690"/>
    </source>
</evidence>
<dbReference type="Proteomes" id="UP000325690">
    <property type="component" value="Unassembled WGS sequence"/>
</dbReference>
<comment type="caution">
    <text evidence="2">The sequence shown here is derived from an EMBL/GenBank/DDBJ whole genome shotgun (WGS) entry which is preliminary data.</text>
</comment>